<evidence type="ECO:0000259" key="9">
    <source>
        <dbReference type="Pfam" id="PF19029"/>
    </source>
</evidence>
<dbReference type="EMBL" id="CP013236">
    <property type="protein sequence ID" value="AMP15357.1"/>
    <property type="molecule type" value="Genomic_DNA"/>
</dbReference>
<dbReference type="InterPro" id="IPR010279">
    <property type="entry name" value="YqjD/ElaB"/>
</dbReference>
<sequence>MLEKNLRAVNRDVKVLVQDSQALFQAAAALTGDKADELRARAMRMLDSALVAAQEAQAVAVDAGKEAADSAEQYVKENPWQALAAAAGVGFLIGVIMTKR</sequence>
<evidence type="ECO:0000313" key="11">
    <source>
        <dbReference type="EMBL" id="AMP15357.1"/>
    </source>
</evidence>
<dbReference type="PATRIC" id="fig|279113.10.peg.3106"/>
<dbReference type="Proteomes" id="UP000074914">
    <property type="component" value="Chromosome"/>
</dbReference>
<evidence type="ECO:0000313" key="13">
    <source>
        <dbReference type="Proteomes" id="UP000074914"/>
    </source>
</evidence>
<dbReference type="Pfam" id="PF19029">
    <property type="entry name" value="DUF883_C"/>
    <property type="match status" value="1"/>
</dbReference>
<dbReference type="EMBL" id="CP013234">
    <property type="protein sequence ID" value="AMP04584.1"/>
    <property type="molecule type" value="Genomic_DNA"/>
</dbReference>
<dbReference type="STRING" id="279113.CPter91_2218"/>
<dbReference type="KEGG" id="cpra:CPter91_2218"/>
<evidence type="ECO:0000313" key="10">
    <source>
        <dbReference type="EMBL" id="AMP04584.1"/>
    </source>
</evidence>
<proteinExistence type="inferred from homology"/>
<reference evidence="12 13" key="1">
    <citation type="submission" date="2015-11" db="EMBL/GenBank/DDBJ databases">
        <title>Exploring the genomic traits of fungus-feeding bacterial genus Collimonas.</title>
        <authorList>
            <person name="Song C."/>
            <person name="Schmidt R."/>
            <person name="de Jager V."/>
            <person name="Krzyzanowska D."/>
            <person name="Jongedijk E."/>
            <person name="Cankar K."/>
            <person name="Beekwilder J."/>
            <person name="van Veen A."/>
            <person name="de Boer W."/>
            <person name="van Veen J.A."/>
            <person name="Garbeva P."/>
        </authorList>
    </citation>
    <scope>NUCLEOTIDE SEQUENCE [LARGE SCALE GENOMIC DNA]</scope>
    <source>
        <strain evidence="11 13">Ter291</strain>
        <strain evidence="10 12">Ter91</strain>
    </source>
</reference>
<keyword evidence="4" id="KW-0997">Cell inner membrane</keyword>
<dbReference type="PANTHER" id="PTHR35893">
    <property type="entry name" value="INNER MEMBRANE PROTEIN-RELATED"/>
    <property type="match status" value="1"/>
</dbReference>
<evidence type="ECO:0000313" key="12">
    <source>
        <dbReference type="Proteomes" id="UP000074561"/>
    </source>
</evidence>
<evidence type="ECO:0000256" key="4">
    <source>
        <dbReference type="ARBA" id="ARBA00022519"/>
    </source>
</evidence>
<feature type="domain" description="DUF883" evidence="8">
    <location>
        <begin position="11"/>
        <end position="49"/>
    </location>
</feature>
<evidence type="ECO:0008006" key="14">
    <source>
        <dbReference type="Google" id="ProtNLM"/>
    </source>
</evidence>
<keyword evidence="5" id="KW-0812">Transmembrane</keyword>
<accession>A0A127R023</accession>
<evidence type="ECO:0000256" key="6">
    <source>
        <dbReference type="ARBA" id="ARBA00022989"/>
    </source>
</evidence>
<comment type="subcellular location">
    <subcellularLocation>
        <location evidence="1">Cell inner membrane</location>
        <topology evidence="1">Single-pass membrane protein</topology>
    </subcellularLocation>
</comment>
<gene>
    <name evidence="11" type="ORF">CPter291_3120</name>
    <name evidence="10" type="ORF">CPter91_2218</name>
</gene>
<dbReference type="InterPro" id="IPR043604">
    <property type="entry name" value="DUF883_N"/>
</dbReference>
<evidence type="ECO:0000256" key="5">
    <source>
        <dbReference type="ARBA" id="ARBA00022692"/>
    </source>
</evidence>
<name>A0A127R023_9BURK</name>
<dbReference type="InterPro" id="IPR043605">
    <property type="entry name" value="DUF883_C"/>
</dbReference>
<evidence type="ECO:0000259" key="8">
    <source>
        <dbReference type="Pfam" id="PF05957"/>
    </source>
</evidence>
<keyword evidence="13" id="KW-1185">Reference proteome</keyword>
<evidence type="ECO:0000256" key="3">
    <source>
        <dbReference type="ARBA" id="ARBA00022475"/>
    </source>
</evidence>
<protein>
    <recommendedName>
        <fullName evidence="14">DUF883 domain-containing protein</fullName>
    </recommendedName>
</protein>
<dbReference type="Pfam" id="PF05957">
    <property type="entry name" value="DUF883"/>
    <property type="match status" value="1"/>
</dbReference>
<organism evidence="10 12">
    <name type="scientific">Collimonas pratensis</name>
    <dbReference type="NCBI Taxonomy" id="279113"/>
    <lineage>
        <taxon>Bacteria</taxon>
        <taxon>Pseudomonadati</taxon>
        <taxon>Pseudomonadota</taxon>
        <taxon>Betaproteobacteria</taxon>
        <taxon>Burkholderiales</taxon>
        <taxon>Oxalobacteraceae</taxon>
        <taxon>Collimonas</taxon>
    </lineage>
</organism>
<evidence type="ECO:0000256" key="2">
    <source>
        <dbReference type="ARBA" id="ARBA00010423"/>
    </source>
</evidence>
<feature type="domain" description="DUF883" evidence="9">
    <location>
        <begin position="71"/>
        <end position="100"/>
    </location>
</feature>
<keyword evidence="7" id="KW-0472">Membrane</keyword>
<dbReference type="GO" id="GO:0005886">
    <property type="term" value="C:plasma membrane"/>
    <property type="evidence" value="ECO:0007669"/>
    <property type="project" value="UniProtKB-SubCell"/>
</dbReference>
<dbReference type="PANTHER" id="PTHR35893:SF3">
    <property type="entry name" value="INNER MEMBRANE PROTEIN"/>
    <property type="match status" value="1"/>
</dbReference>
<comment type="similarity">
    <text evidence="2">Belongs to the ElaB/YgaM/YqjD family.</text>
</comment>
<dbReference type="AlphaFoldDB" id="A0A127R023"/>
<dbReference type="GO" id="GO:0043022">
    <property type="term" value="F:ribosome binding"/>
    <property type="evidence" value="ECO:0007669"/>
    <property type="project" value="InterPro"/>
</dbReference>
<keyword evidence="3" id="KW-1003">Cell membrane</keyword>
<keyword evidence="6" id="KW-1133">Transmembrane helix</keyword>
<dbReference type="RefSeq" id="WP_061939903.1">
    <property type="nucleotide sequence ID" value="NZ_CP013234.1"/>
</dbReference>
<evidence type="ECO:0000256" key="7">
    <source>
        <dbReference type="ARBA" id="ARBA00023136"/>
    </source>
</evidence>
<dbReference type="Proteomes" id="UP000074561">
    <property type="component" value="Chromosome"/>
</dbReference>
<dbReference type="OrthoDB" id="9181874at2"/>
<evidence type="ECO:0000256" key="1">
    <source>
        <dbReference type="ARBA" id="ARBA00004377"/>
    </source>
</evidence>